<dbReference type="InterPro" id="IPR050168">
    <property type="entry name" value="AAA_ATPase_domain"/>
</dbReference>
<evidence type="ECO:0000313" key="5">
    <source>
        <dbReference type="Proteomes" id="UP000054107"/>
    </source>
</evidence>
<dbReference type="GO" id="GO:0005737">
    <property type="term" value="C:cytoplasm"/>
    <property type="evidence" value="ECO:0007669"/>
    <property type="project" value="TreeGrafter"/>
</dbReference>
<dbReference type="InterPro" id="IPR003959">
    <property type="entry name" value="ATPase_AAA_core"/>
</dbReference>
<accession>A0A0B7N7T9</accession>
<feature type="domain" description="ATPase AAA-type core" evidence="3">
    <location>
        <begin position="95"/>
        <end position="136"/>
    </location>
</feature>
<proteinExistence type="predicted"/>
<dbReference type="AlphaFoldDB" id="A0A0B7N7T9"/>
<dbReference type="Proteomes" id="UP000054107">
    <property type="component" value="Unassembled WGS sequence"/>
</dbReference>
<gene>
    <name evidence="4" type="primary">PARPA_04870.1 scaffold 15694</name>
</gene>
<dbReference type="GO" id="GO:0016887">
    <property type="term" value="F:ATP hydrolysis activity"/>
    <property type="evidence" value="ECO:0007669"/>
    <property type="project" value="InterPro"/>
</dbReference>
<sequence>MIDVVTKRNTANTSDQECIALIALVDLPFISDLEKALTIVKPSNLNEYSSKIPDIKFRDLYGTDDIIQEIKTSVTQPFHHPEKYIELGISLPIEILIHGPTGVEKTMHCSALASEADVNFMLAESSKILSKVVGTSLASENTSDKIVTGFLTEMDRLLTKSRSKGAHIDLVVVAAANRIKTIDAAVLRTGHFDVHNHIPLLYDKPAPECQLI</sequence>
<keyword evidence="2" id="KW-0067">ATP-binding</keyword>
<reference evidence="4 5" key="1">
    <citation type="submission" date="2014-09" db="EMBL/GenBank/DDBJ databases">
        <authorList>
            <person name="Ellenberger Sabrina"/>
        </authorList>
    </citation>
    <scope>NUCLEOTIDE SEQUENCE [LARGE SCALE GENOMIC DNA]</scope>
    <source>
        <strain evidence="4 5">CBS 412.66</strain>
    </source>
</reference>
<evidence type="ECO:0000256" key="2">
    <source>
        <dbReference type="ARBA" id="ARBA00022840"/>
    </source>
</evidence>
<evidence type="ECO:0000313" key="4">
    <source>
        <dbReference type="EMBL" id="CEP11069.1"/>
    </source>
</evidence>
<protein>
    <recommendedName>
        <fullName evidence="3">ATPase AAA-type core domain-containing protein</fullName>
    </recommendedName>
</protein>
<dbReference type="PANTHER" id="PTHR23077">
    <property type="entry name" value="AAA-FAMILY ATPASE"/>
    <property type="match status" value="1"/>
</dbReference>
<feature type="domain" description="ATPase AAA-type core" evidence="3">
    <location>
        <begin position="140"/>
        <end position="200"/>
    </location>
</feature>
<dbReference type="OrthoDB" id="27435at2759"/>
<dbReference type="PANTHER" id="PTHR23077:SF27">
    <property type="entry name" value="ATPASE FAMILY GENE 2 PROTEIN HOMOLOG A"/>
    <property type="match status" value="1"/>
</dbReference>
<dbReference type="GO" id="GO:0005524">
    <property type="term" value="F:ATP binding"/>
    <property type="evidence" value="ECO:0007669"/>
    <property type="project" value="UniProtKB-KW"/>
</dbReference>
<dbReference type="EMBL" id="LN725636">
    <property type="protein sequence ID" value="CEP11069.1"/>
    <property type="molecule type" value="Genomic_DNA"/>
</dbReference>
<evidence type="ECO:0000259" key="3">
    <source>
        <dbReference type="Pfam" id="PF00004"/>
    </source>
</evidence>
<dbReference type="SUPFAM" id="SSF52540">
    <property type="entry name" value="P-loop containing nucleoside triphosphate hydrolases"/>
    <property type="match status" value="1"/>
</dbReference>
<dbReference type="InterPro" id="IPR027417">
    <property type="entry name" value="P-loop_NTPase"/>
</dbReference>
<keyword evidence="5" id="KW-1185">Reference proteome</keyword>
<name>A0A0B7N7T9_9FUNG</name>
<keyword evidence="1" id="KW-0547">Nucleotide-binding</keyword>
<organism evidence="4 5">
    <name type="scientific">Parasitella parasitica</name>
    <dbReference type="NCBI Taxonomy" id="35722"/>
    <lineage>
        <taxon>Eukaryota</taxon>
        <taxon>Fungi</taxon>
        <taxon>Fungi incertae sedis</taxon>
        <taxon>Mucoromycota</taxon>
        <taxon>Mucoromycotina</taxon>
        <taxon>Mucoromycetes</taxon>
        <taxon>Mucorales</taxon>
        <taxon>Mucorineae</taxon>
        <taxon>Mucoraceae</taxon>
        <taxon>Parasitella</taxon>
    </lineage>
</organism>
<dbReference type="STRING" id="35722.A0A0B7N7T9"/>
<dbReference type="Gene3D" id="3.40.50.300">
    <property type="entry name" value="P-loop containing nucleotide triphosphate hydrolases"/>
    <property type="match status" value="2"/>
</dbReference>
<dbReference type="Pfam" id="PF00004">
    <property type="entry name" value="AAA"/>
    <property type="match status" value="2"/>
</dbReference>
<evidence type="ECO:0000256" key="1">
    <source>
        <dbReference type="ARBA" id="ARBA00022741"/>
    </source>
</evidence>